<evidence type="ECO:0000256" key="9">
    <source>
        <dbReference type="ARBA" id="ARBA00023049"/>
    </source>
</evidence>
<feature type="disulfide bond" evidence="14">
    <location>
        <begin position="605"/>
        <end position="614"/>
    </location>
</feature>
<dbReference type="Gene3D" id="2.170.300.10">
    <property type="entry name" value="Tie2 ligand-binding domain superfamily"/>
    <property type="match status" value="6"/>
</dbReference>
<evidence type="ECO:0000256" key="12">
    <source>
        <dbReference type="PIRSR" id="PIRSR601577-1"/>
    </source>
</evidence>
<keyword evidence="7" id="KW-0378">Hydrolase</keyword>
<evidence type="ECO:0000256" key="14">
    <source>
        <dbReference type="PROSITE-ProRule" id="PRU00076"/>
    </source>
</evidence>
<dbReference type="GO" id="GO:0007155">
    <property type="term" value="P:cell adhesion"/>
    <property type="evidence" value="ECO:0007669"/>
    <property type="project" value="InterPro"/>
</dbReference>
<evidence type="ECO:0000256" key="7">
    <source>
        <dbReference type="ARBA" id="ARBA00022801"/>
    </source>
</evidence>
<dbReference type="SUPFAM" id="SSF55486">
    <property type="entry name" value="Metalloproteases ('zincins'), catalytic domain"/>
    <property type="match status" value="1"/>
</dbReference>
<accession>A0A0V1EJV8</accession>
<evidence type="ECO:0000259" key="17">
    <source>
        <dbReference type="PROSITE" id="PS50026"/>
    </source>
</evidence>
<dbReference type="EMBL" id="JYDR01000028">
    <property type="protein sequence ID" value="KRY74089.1"/>
    <property type="molecule type" value="Genomic_DNA"/>
</dbReference>
<keyword evidence="8 13" id="KW-0862">Zinc</keyword>
<dbReference type="FunFam" id="2.170.300.10:FF:000041">
    <property type="entry name" value="Tyrosine protein kinase receptor tie-1, putative"/>
    <property type="match status" value="4"/>
</dbReference>
<feature type="disulfide bond" evidence="14">
    <location>
        <begin position="173"/>
        <end position="182"/>
    </location>
</feature>
<dbReference type="GO" id="GO:0005044">
    <property type="term" value="F:scavenger receptor activity"/>
    <property type="evidence" value="ECO:0007669"/>
    <property type="project" value="InterPro"/>
</dbReference>
<dbReference type="PRINTS" id="PR00011">
    <property type="entry name" value="EGFLAMININ"/>
</dbReference>
<dbReference type="Proteomes" id="UP000054632">
    <property type="component" value="Unassembled WGS sequence"/>
</dbReference>
<feature type="disulfide bond" evidence="14">
    <location>
        <begin position="739"/>
        <end position="748"/>
    </location>
</feature>
<keyword evidence="9 13" id="KW-0482">Metalloprotease</keyword>
<evidence type="ECO:0000256" key="8">
    <source>
        <dbReference type="ARBA" id="ARBA00022833"/>
    </source>
</evidence>
<dbReference type="InterPro" id="IPR042635">
    <property type="entry name" value="MEGF10/SREC1/2-like"/>
</dbReference>
<dbReference type="CDD" id="cd00055">
    <property type="entry name" value="EGF_Lam"/>
    <property type="match status" value="5"/>
</dbReference>
<evidence type="ECO:0000256" key="11">
    <source>
        <dbReference type="ARBA" id="ARBA00039717"/>
    </source>
</evidence>
<keyword evidence="3" id="KW-0645">Protease</keyword>
<keyword evidence="15" id="KW-0812">Transmembrane</keyword>
<dbReference type="InterPro" id="IPR013111">
    <property type="entry name" value="EGF_extracell"/>
</dbReference>
<feature type="binding site" evidence="13">
    <location>
        <position position="1184"/>
    </location>
    <ligand>
        <name>Zn(2+)</name>
        <dbReference type="ChEBI" id="CHEBI:29105"/>
        <note>catalytic</note>
    </ligand>
</feature>
<dbReference type="GO" id="GO:0004222">
    <property type="term" value="F:metalloendopeptidase activity"/>
    <property type="evidence" value="ECO:0007669"/>
    <property type="project" value="InterPro"/>
</dbReference>
<dbReference type="InterPro" id="IPR001577">
    <property type="entry name" value="Peptidase_M8"/>
</dbReference>
<keyword evidence="4 13" id="KW-0479">Metal-binding</keyword>
<keyword evidence="2 14" id="KW-0245">EGF-like domain</keyword>
<evidence type="ECO:0000256" key="13">
    <source>
        <dbReference type="PIRSR" id="PIRSR601577-2"/>
    </source>
</evidence>
<dbReference type="Gene3D" id="2.10.25.10">
    <property type="entry name" value="Laminin"/>
    <property type="match status" value="1"/>
</dbReference>
<dbReference type="InterPro" id="IPR002049">
    <property type="entry name" value="LE_dom"/>
</dbReference>
<comment type="caution">
    <text evidence="14">Lacks conserved residue(s) required for the propagation of feature annotation.</text>
</comment>
<dbReference type="PANTHER" id="PTHR24043:SF8">
    <property type="entry name" value="EGF-LIKE DOMAIN-CONTAINING PROTEIN"/>
    <property type="match status" value="1"/>
</dbReference>
<feature type="domain" description="EGF-like" evidence="17">
    <location>
        <begin position="713"/>
        <end position="749"/>
    </location>
</feature>
<comment type="cofactor">
    <cofactor evidence="13">
        <name>Zn(2+)</name>
        <dbReference type="ChEBI" id="CHEBI:29105"/>
    </cofactor>
    <text evidence="13">Binds 1 zinc ion per subunit.</text>
</comment>
<evidence type="ECO:0000256" key="3">
    <source>
        <dbReference type="ARBA" id="ARBA00022670"/>
    </source>
</evidence>
<feature type="disulfide bond" evidence="14">
    <location>
        <begin position="216"/>
        <end position="225"/>
    </location>
</feature>
<keyword evidence="10 14" id="KW-1015">Disulfide bond</keyword>
<evidence type="ECO:0000256" key="5">
    <source>
        <dbReference type="ARBA" id="ARBA00022729"/>
    </source>
</evidence>
<keyword evidence="15" id="KW-0472">Membrane</keyword>
<feature type="binding site" evidence="13">
    <location>
        <position position="1267"/>
    </location>
    <ligand>
        <name>Zn(2+)</name>
        <dbReference type="ChEBI" id="CHEBI:29105"/>
        <note>catalytic</note>
    </ligand>
</feature>
<feature type="domain" description="EGF-like" evidence="17">
    <location>
        <begin position="580"/>
        <end position="615"/>
    </location>
</feature>
<keyword evidence="6" id="KW-0677">Repeat</keyword>
<dbReference type="PROSITE" id="PS00022">
    <property type="entry name" value="EGF_1"/>
    <property type="match status" value="10"/>
</dbReference>
<sequence length="1584" mass="174683">MQFQNMFVHAGGSTWMTCLIFFILSVTESSSLSGANVCSKLMTIEKWRIVEYARPYRYRTHDFCWDLSKGFRCEKNKIAFKTGHRNETYFVEDLQSVCCDGYAEMNNTCIPVCTQPCYHGHCSSPENCTCLPGWGGKQCDKSCPHNSYGDECEMDCKCENGASCDPVSGECFCRAGYRGRHCNLACSEGTYGENCAQLCHCLNGGSCDHRNGKCLCLPGYEGSLCEKTCVGRHGQDCQWECQCKNSGQCDHITGDCECTAGWTGILCDQPCPPGTYGLNCSLTCECQNEATCDPINGTCHCQIGFSGLKCEQPCQPGYFGLNCTQVCDCVNAKYCRPSDGKCICNDGFHGDKCENRVCPHDRHGANCSSVCPCIMENTKVCHPVTGKCYCKAGWTGLTCNEICPTYMYGENCRNLCQCKNDAYCDAITGECICQPGFYGEKCELPCETGKFGRNCLMNCTCQNDGICIGTTGECSCKPGWTGIDCDLPCPAGRYGDRCNQTCPCGTPPNGCTPVDGVCHCAAGYAGKHCELVCQPGKYGLSCMQNCSCQPVSCNPFTGMCICDAGKYGLDCLSACKDGFYGEDCSKQCHCSEHGTCDQLTGDCVCQPGYMGAQCERSCPVGMYGKNCEMKCQNCVHSDGQNCHPETGQCLCLPGYQGVHCEHACSAEYYGRKCSERCRCNLAFSFCHHVTGECQCFPGKTGADCSEDCPEGTFGRSCAQQCMECFNGGQCDAIDGTCICRAGFAGPRCETPCPAGTWGVGCVNQCNCTVGAFCNGTNGNCHCPAGLHGVSCDEYCPFGKYGPNCAKSCKCSAFAKGCHPITGVCVCPSGFIGSKCETVCQPNTYGTNCEEICECKHDEICHPSIGCCKGAACPSGITLPFVYDGSSSTTGLSTTVAIVVTVLILVVFLLVLLVGHYRKKYMLERDPPLPSVRYSNNQQCVQASDRSGVDNPLYDPFAQKSQKMMMQNNTSKDYPWTKPINSGVGGGGGSFAKASPFDDGPSVNHEKMKLKFDDEEDYDDEIQSEQSGVYAVPDYERMRYNYTAVGGNVNAPPTADKKATYGNDEMAVFREAFKESVHFLKTTIRVRRLKHSINLHRYGCINYNNFPIADHWLKNGVPNTDLIFFVDLRSNASCAKPQHTLAFALSCAPTVNIINRPVLGYVGICKNSTAIKSWNVRSIRTTMIHEMMHIMAFNSWSLYIIEAMINNVRGSNNVEQQWKVNDNLTLIQEVNFISTPRVTKFVREHFNCPDLKGAQLEDNGGSGTKRSHWKKRLFGNEIMTGKQSNRAVFSALTSALLEDSSWYLVNYLNVEELEYGKGAGCIFAQKSCREYMDSVKDEPFAAYPYCNWADFLTLKQTGSSQLIRCNKERSQYLQCNFVVNKSTSDNYKYFRDKKTILKNGQLLNGIHVSGNEELFNYCPVWQELHWRWWLNHFDDSICQHTVGDTDPDLNFAAESRGPNAICIEQKTSFAILRSMGISIFSLVTSVHDTRFGAGCYEYKCYRGRLMLRAASKMDYIPQADFKICWHAGALLRVTRHFLSSDGKHQIHRGTLICPSCQEICTKKDKNFQCQPDATGIDSRDLILAL</sequence>
<evidence type="ECO:0000256" key="4">
    <source>
        <dbReference type="ARBA" id="ARBA00022723"/>
    </source>
</evidence>
<comment type="caution">
    <text evidence="18">The sequence shown here is derived from an EMBL/GenBank/DDBJ whole genome shotgun (WGS) entry which is preliminary data.</text>
</comment>
<evidence type="ECO:0000313" key="19">
    <source>
        <dbReference type="Proteomes" id="UP000054632"/>
    </source>
</evidence>
<dbReference type="InterPro" id="IPR000742">
    <property type="entry name" value="EGF"/>
</dbReference>
<gene>
    <name evidence="18" type="primary">Megf11</name>
    <name evidence="18" type="ORF">T4A_9428</name>
</gene>
<feature type="domain" description="EGF-like" evidence="17">
    <location>
        <begin position="191"/>
        <end position="226"/>
    </location>
</feature>
<organism evidence="18 19">
    <name type="scientific">Trichinella pseudospiralis</name>
    <name type="common">Parasitic roundworm</name>
    <dbReference type="NCBI Taxonomy" id="6337"/>
    <lineage>
        <taxon>Eukaryota</taxon>
        <taxon>Metazoa</taxon>
        <taxon>Ecdysozoa</taxon>
        <taxon>Nematoda</taxon>
        <taxon>Enoplea</taxon>
        <taxon>Dorylaimia</taxon>
        <taxon>Trichinellida</taxon>
        <taxon>Trichinellidae</taxon>
        <taxon>Trichinella</taxon>
    </lineage>
</organism>
<protein>
    <recommendedName>
        <fullName evidence="11">Leishmanolysin-like peptidase</fullName>
    </recommendedName>
</protein>
<dbReference type="GO" id="GO:0006508">
    <property type="term" value="P:proteolysis"/>
    <property type="evidence" value="ECO:0007669"/>
    <property type="project" value="UniProtKB-KW"/>
</dbReference>
<evidence type="ECO:0000256" key="1">
    <source>
        <dbReference type="ARBA" id="ARBA00005860"/>
    </source>
</evidence>
<dbReference type="FunFam" id="2.170.300.10:FF:000002">
    <property type="entry name" value="Multiple epidermal growth factor-like domains 10"/>
    <property type="match status" value="1"/>
</dbReference>
<dbReference type="PANTHER" id="PTHR24043">
    <property type="entry name" value="SCAVENGER RECEPTOR CLASS F"/>
    <property type="match status" value="1"/>
</dbReference>
<evidence type="ECO:0000256" key="15">
    <source>
        <dbReference type="SAM" id="Phobius"/>
    </source>
</evidence>
<feature type="chain" id="PRO_5006877365" description="Leishmanolysin-like peptidase" evidence="16">
    <location>
        <begin position="32"/>
        <end position="1584"/>
    </location>
</feature>
<evidence type="ECO:0000256" key="6">
    <source>
        <dbReference type="ARBA" id="ARBA00022737"/>
    </source>
</evidence>
<dbReference type="SMART" id="SM00180">
    <property type="entry name" value="EGF_Lam"/>
    <property type="match status" value="16"/>
</dbReference>
<dbReference type="Pfam" id="PF07974">
    <property type="entry name" value="EGF_2"/>
    <property type="match status" value="2"/>
</dbReference>
<feature type="binding site" evidence="13">
    <location>
        <position position="1188"/>
    </location>
    <ligand>
        <name>Zn(2+)</name>
        <dbReference type="ChEBI" id="CHEBI:29105"/>
        <note>catalytic</note>
    </ligand>
</feature>
<feature type="domain" description="EGF-like" evidence="17">
    <location>
        <begin position="148"/>
        <end position="183"/>
    </location>
</feature>
<dbReference type="Gene3D" id="3.90.132.10">
    <property type="entry name" value="Leishmanolysin , domain 2"/>
    <property type="match status" value="1"/>
</dbReference>
<dbReference type="Pfam" id="PF01457">
    <property type="entry name" value="Peptidase_M8"/>
    <property type="match status" value="1"/>
</dbReference>
<evidence type="ECO:0000313" key="18">
    <source>
        <dbReference type="EMBL" id="KRY74089.1"/>
    </source>
</evidence>
<comment type="similarity">
    <text evidence="1">Belongs to the peptidase M8 family.</text>
</comment>
<dbReference type="PROSITE" id="PS50026">
    <property type="entry name" value="EGF_3"/>
    <property type="match status" value="5"/>
</dbReference>
<name>A0A0V1EJV8_TRIPS</name>
<dbReference type="GO" id="GO:0046872">
    <property type="term" value="F:metal ion binding"/>
    <property type="evidence" value="ECO:0007669"/>
    <property type="project" value="UniProtKB-KW"/>
</dbReference>
<evidence type="ECO:0000256" key="2">
    <source>
        <dbReference type="ARBA" id="ARBA00022536"/>
    </source>
</evidence>
<feature type="domain" description="EGF-like" evidence="17">
    <location>
        <begin position="456"/>
        <end position="486"/>
    </location>
</feature>
<dbReference type="FunFam" id="3.90.132.10:FF:000001">
    <property type="entry name" value="leishmanolysin-like peptidase isoform X2"/>
    <property type="match status" value="1"/>
</dbReference>
<feature type="disulfide bond" evidence="14">
    <location>
        <begin position="476"/>
        <end position="485"/>
    </location>
</feature>
<evidence type="ECO:0000256" key="10">
    <source>
        <dbReference type="ARBA" id="ARBA00023157"/>
    </source>
</evidence>
<dbReference type="GO" id="GO:0016020">
    <property type="term" value="C:membrane"/>
    <property type="evidence" value="ECO:0007669"/>
    <property type="project" value="InterPro"/>
</dbReference>
<feature type="signal peptide" evidence="16">
    <location>
        <begin position="1"/>
        <end position="31"/>
    </location>
</feature>
<proteinExistence type="inferred from homology"/>
<feature type="active site" evidence="12">
    <location>
        <position position="1185"/>
    </location>
</feature>
<reference evidence="18 19" key="1">
    <citation type="submission" date="2015-01" db="EMBL/GenBank/DDBJ databases">
        <title>Evolution of Trichinella species and genotypes.</title>
        <authorList>
            <person name="Korhonen P.K."/>
            <person name="Edoardo P."/>
            <person name="Giuseppe L.R."/>
            <person name="Gasser R.B."/>
        </authorList>
    </citation>
    <scope>NUCLEOTIDE SEQUENCE [LARGE SCALE GENOMIC DNA]</scope>
    <source>
        <strain evidence="18">ISS13</strain>
    </source>
</reference>
<dbReference type="Pfam" id="PF00053">
    <property type="entry name" value="EGF_laminin"/>
    <property type="match status" value="6"/>
</dbReference>
<evidence type="ECO:0000256" key="16">
    <source>
        <dbReference type="SAM" id="SignalP"/>
    </source>
</evidence>
<feature type="transmembrane region" description="Helical" evidence="15">
    <location>
        <begin position="895"/>
        <end position="914"/>
    </location>
</feature>
<dbReference type="SMART" id="SM00181">
    <property type="entry name" value="EGF"/>
    <property type="match status" value="16"/>
</dbReference>
<dbReference type="Gene3D" id="3.10.170.20">
    <property type="match status" value="1"/>
</dbReference>
<keyword evidence="15" id="KW-1133">Transmembrane helix</keyword>
<keyword evidence="5 16" id="KW-0732">Signal</keyword>
<dbReference type="PROSITE" id="PS01186">
    <property type="entry name" value="EGF_2"/>
    <property type="match status" value="1"/>
</dbReference>